<dbReference type="InterPro" id="IPR051043">
    <property type="entry name" value="Sulfatase_Mod_Factor_Kinase"/>
</dbReference>
<dbReference type="AlphaFoldDB" id="A0A6N4THM9"/>
<dbReference type="PANTHER" id="PTHR23150:SF19">
    <property type="entry name" value="FORMYLGLYCINE-GENERATING ENZYME"/>
    <property type="match status" value="1"/>
</dbReference>
<accession>A0A6N4THM9</accession>
<dbReference type="EMBL" id="AP019695">
    <property type="protein sequence ID" value="BBK22716.1"/>
    <property type="molecule type" value="Genomic_DNA"/>
</dbReference>
<evidence type="ECO:0000313" key="3">
    <source>
        <dbReference type="Proteomes" id="UP000464754"/>
    </source>
</evidence>
<dbReference type="RefSeq" id="WP_163051997.1">
    <property type="nucleotide sequence ID" value="NZ_AP019695.1"/>
</dbReference>
<dbReference type="Gene3D" id="3.90.1580.10">
    <property type="entry name" value="paralog of FGE (formylglycine-generating enzyme)"/>
    <property type="match status" value="1"/>
</dbReference>
<dbReference type="InterPro" id="IPR042095">
    <property type="entry name" value="SUMF_sf"/>
</dbReference>
<evidence type="ECO:0000259" key="1">
    <source>
        <dbReference type="Pfam" id="PF03781"/>
    </source>
</evidence>
<feature type="domain" description="Sulfatase-modifying factor enzyme-like" evidence="1">
    <location>
        <begin position="78"/>
        <end position="189"/>
    </location>
</feature>
<dbReference type="Pfam" id="PF03781">
    <property type="entry name" value="FGE-sulfatase"/>
    <property type="match status" value="1"/>
</dbReference>
<sequence>MNTNFDAVKLAVEAATGGKNTILFDDLGNPSIMVRIPKFKISDVIAGGSQNVHPAFIVNGVEKDEIYISKYQNIIVNDRAYSLPMQDPKTYINFDQAKKACESKGKGWHLMTNAEWAAIALWCKKNGYYPRGNNNYGCDISYPHEKGVKTYEYEGKTGRVGTGSGPVTWAHDGSDSGIYDLNGNVWEWVGGLRLKDGEIQVIADNNAAAGVDMGANSSLWKAIKKDGSLVAPGSADTLKFDYTVDPGTASANKGLAKLVTTLSHKQTSESPYSAGAFEDLTADSGITVPEILKSLAIMPHGEKDNHGDHLWMRNIGERLSFRGGSFATSSPAGVFALRLVNPRSTSSHELGFRSAFVNL</sequence>
<keyword evidence="3" id="KW-1185">Reference proteome</keyword>
<reference evidence="3" key="1">
    <citation type="submission" date="2019-05" db="EMBL/GenBank/DDBJ databases">
        <title>Complete genome sequencing of Absiella argi strain JCM 30884.</title>
        <authorList>
            <person name="Sakamoto M."/>
            <person name="Murakami T."/>
            <person name="Mori H."/>
        </authorList>
    </citation>
    <scope>NUCLEOTIDE SEQUENCE [LARGE SCALE GENOMIC DNA]</scope>
    <source>
        <strain evidence="3">JCM 30884</strain>
    </source>
</reference>
<organism evidence="2 3">
    <name type="scientific">Amedibacterium intestinale</name>
    <dbReference type="NCBI Taxonomy" id="2583452"/>
    <lineage>
        <taxon>Bacteria</taxon>
        <taxon>Bacillati</taxon>
        <taxon>Bacillota</taxon>
        <taxon>Erysipelotrichia</taxon>
        <taxon>Erysipelotrichales</taxon>
        <taxon>Erysipelotrichaceae</taxon>
        <taxon>Amedibacterium</taxon>
    </lineage>
</organism>
<dbReference type="SUPFAM" id="SSF56436">
    <property type="entry name" value="C-type lectin-like"/>
    <property type="match status" value="1"/>
</dbReference>
<name>A0A6N4THM9_9FIRM</name>
<protein>
    <recommendedName>
        <fullName evidence="1">Sulfatase-modifying factor enzyme-like domain-containing protein</fullName>
    </recommendedName>
</protein>
<evidence type="ECO:0000313" key="2">
    <source>
        <dbReference type="EMBL" id="BBK22716.1"/>
    </source>
</evidence>
<dbReference type="InterPro" id="IPR016187">
    <property type="entry name" value="CTDL_fold"/>
</dbReference>
<proteinExistence type="predicted"/>
<dbReference type="PANTHER" id="PTHR23150">
    <property type="entry name" value="SULFATASE MODIFYING FACTOR 1, 2"/>
    <property type="match status" value="1"/>
</dbReference>
<dbReference type="Proteomes" id="UP000464754">
    <property type="component" value="Chromosome"/>
</dbReference>
<gene>
    <name evidence="2" type="ORF">Aargi30884_16190</name>
</gene>
<dbReference type="KEGG" id="aarg:Aargi30884_16190"/>
<dbReference type="GO" id="GO:0120147">
    <property type="term" value="F:formylglycine-generating oxidase activity"/>
    <property type="evidence" value="ECO:0007669"/>
    <property type="project" value="TreeGrafter"/>
</dbReference>
<dbReference type="InterPro" id="IPR005532">
    <property type="entry name" value="SUMF_dom"/>
</dbReference>